<evidence type="ECO:0000256" key="1">
    <source>
        <dbReference type="SAM" id="MobiDB-lite"/>
    </source>
</evidence>
<evidence type="ECO:0000313" key="2">
    <source>
        <dbReference type="EMBL" id="KAG5460744.1"/>
    </source>
</evidence>
<name>A0A8H7ZWW9_9FUNG</name>
<comment type="caution">
    <text evidence="2">The sequence shown here is derived from an EMBL/GenBank/DDBJ whole genome shotgun (WGS) entry which is preliminary data.</text>
</comment>
<gene>
    <name evidence="2" type="ORF">BJ554DRAFT_7167</name>
</gene>
<dbReference type="AlphaFoldDB" id="A0A8H7ZWW9"/>
<proteinExistence type="predicted"/>
<feature type="region of interest" description="Disordered" evidence="1">
    <location>
        <begin position="28"/>
        <end position="118"/>
    </location>
</feature>
<accession>A0A8H7ZWW9</accession>
<dbReference type="Proteomes" id="UP000673691">
    <property type="component" value="Unassembled WGS sequence"/>
</dbReference>
<protein>
    <submittedName>
        <fullName evidence="2">Uncharacterized protein</fullName>
    </submittedName>
</protein>
<sequence>MDTAFSLLPAARAVAAASLGGAARLLRRRSGEGGGRSRPVRDRKTVKGGCPARSGVAVRQRGAVVGKPRAVRTSGAAGRGGGGGGGRAPDSGSAADGGSGAERGRAADGSSGAASGRAEDAGLPLAASAPHAVPGKAGAGVKAAAAAAAAADPTGGAPAAEATGSISFRSVDTMTLSLPLGDRQTLFSLRAHVPVGVVLDQIACESDRVRDAALYEVEDDGRLGPRWSRAAVIEDVLREAARGPRKGFVVAVNGASRRVFVPLPPFAVRAKPVTDELARLEEEFAALRKLKDECDRVAERSTSRRSYLGLAFLVGQWAVLARAEQAVDEAEAEGQ</sequence>
<reference evidence="2 3" key="1">
    <citation type="journal article" name="Sci. Rep.">
        <title>Genome-scale phylogenetic analyses confirm Olpidium as the closest living zoosporic fungus to the non-flagellated, terrestrial fungi.</title>
        <authorList>
            <person name="Chang Y."/>
            <person name="Rochon D."/>
            <person name="Sekimoto S."/>
            <person name="Wang Y."/>
            <person name="Chovatia M."/>
            <person name="Sandor L."/>
            <person name="Salamov A."/>
            <person name="Grigoriev I.V."/>
            <person name="Stajich J.E."/>
            <person name="Spatafora J.W."/>
        </authorList>
    </citation>
    <scope>NUCLEOTIDE SEQUENCE [LARGE SCALE GENOMIC DNA]</scope>
    <source>
        <strain evidence="2">S191</strain>
    </source>
</reference>
<feature type="non-terminal residue" evidence="2">
    <location>
        <position position="335"/>
    </location>
</feature>
<organism evidence="2 3">
    <name type="scientific">Olpidium bornovanus</name>
    <dbReference type="NCBI Taxonomy" id="278681"/>
    <lineage>
        <taxon>Eukaryota</taxon>
        <taxon>Fungi</taxon>
        <taxon>Fungi incertae sedis</taxon>
        <taxon>Olpidiomycota</taxon>
        <taxon>Olpidiomycotina</taxon>
        <taxon>Olpidiomycetes</taxon>
        <taxon>Olpidiales</taxon>
        <taxon>Olpidiaceae</taxon>
        <taxon>Olpidium</taxon>
    </lineage>
</organism>
<feature type="compositionally biased region" description="Low complexity" evidence="1">
    <location>
        <begin position="107"/>
        <end position="116"/>
    </location>
</feature>
<dbReference type="EMBL" id="JAEFCI010004785">
    <property type="protein sequence ID" value="KAG5460744.1"/>
    <property type="molecule type" value="Genomic_DNA"/>
</dbReference>
<feature type="compositionally biased region" description="Gly residues" evidence="1">
    <location>
        <begin position="77"/>
        <end position="87"/>
    </location>
</feature>
<keyword evidence="3" id="KW-1185">Reference proteome</keyword>
<evidence type="ECO:0000313" key="3">
    <source>
        <dbReference type="Proteomes" id="UP000673691"/>
    </source>
</evidence>
<feature type="compositionally biased region" description="Low complexity" evidence="1">
    <location>
        <begin position="52"/>
        <end position="66"/>
    </location>
</feature>